<dbReference type="AlphaFoldDB" id="E9HD92"/>
<dbReference type="OrthoDB" id="6331445at2759"/>
<accession>E9HD92</accession>
<protein>
    <recommendedName>
        <fullName evidence="3">Protein ZIP4 homolog</fullName>
    </recommendedName>
</protein>
<reference evidence="1 2" key="1">
    <citation type="journal article" date="2011" name="Science">
        <title>The ecoresponsive genome of Daphnia pulex.</title>
        <authorList>
            <person name="Colbourne J.K."/>
            <person name="Pfrender M.E."/>
            <person name="Gilbert D."/>
            <person name="Thomas W.K."/>
            <person name="Tucker A."/>
            <person name="Oakley T.H."/>
            <person name="Tokishita S."/>
            <person name="Aerts A."/>
            <person name="Arnold G.J."/>
            <person name="Basu M.K."/>
            <person name="Bauer D.J."/>
            <person name="Caceres C.E."/>
            <person name="Carmel L."/>
            <person name="Casola C."/>
            <person name="Choi J.H."/>
            <person name="Detter J.C."/>
            <person name="Dong Q."/>
            <person name="Dusheyko S."/>
            <person name="Eads B.D."/>
            <person name="Frohlich T."/>
            <person name="Geiler-Samerotte K.A."/>
            <person name="Gerlach D."/>
            <person name="Hatcher P."/>
            <person name="Jogdeo S."/>
            <person name="Krijgsveld J."/>
            <person name="Kriventseva E.V."/>
            <person name="Kultz D."/>
            <person name="Laforsch C."/>
            <person name="Lindquist E."/>
            <person name="Lopez J."/>
            <person name="Manak J.R."/>
            <person name="Muller J."/>
            <person name="Pangilinan J."/>
            <person name="Patwardhan R.P."/>
            <person name="Pitluck S."/>
            <person name="Pritham E.J."/>
            <person name="Rechtsteiner A."/>
            <person name="Rho M."/>
            <person name="Rogozin I.B."/>
            <person name="Sakarya O."/>
            <person name="Salamov A."/>
            <person name="Schaack S."/>
            <person name="Shapiro H."/>
            <person name="Shiga Y."/>
            <person name="Skalitzky C."/>
            <person name="Smith Z."/>
            <person name="Souvorov A."/>
            <person name="Sung W."/>
            <person name="Tang Z."/>
            <person name="Tsuchiya D."/>
            <person name="Tu H."/>
            <person name="Vos H."/>
            <person name="Wang M."/>
            <person name="Wolf Y.I."/>
            <person name="Yamagata H."/>
            <person name="Yamada T."/>
            <person name="Ye Y."/>
            <person name="Shaw J.R."/>
            <person name="Andrews J."/>
            <person name="Crease T.J."/>
            <person name="Tang H."/>
            <person name="Lucas S.M."/>
            <person name="Robertson H.M."/>
            <person name="Bork P."/>
            <person name="Koonin E.V."/>
            <person name="Zdobnov E.M."/>
            <person name="Grigoriev I.V."/>
            <person name="Lynch M."/>
            <person name="Boore J.L."/>
        </authorList>
    </citation>
    <scope>NUCLEOTIDE SEQUENCE [LARGE SCALE GENOMIC DNA]</scope>
</reference>
<evidence type="ECO:0000313" key="2">
    <source>
        <dbReference type="Proteomes" id="UP000000305"/>
    </source>
</evidence>
<name>E9HD92_DAPPU</name>
<dbReference type="InterPro" id="IPR042861">
    <property type="entry name" value="TEX11"/>
</dbReference>
<dbReference type="Proteomes" id="UP000000305">
    <property type="component" value="Unassembled WGS sequence"/>
</dbReference>
<evidence type="ECO:0000313" key="1">
    <source>
        <dbReference type="EMBL" id="EFX70324.1"/>
    </source>
</evidence>
<gene>
    <name evidence="1" type="ORF">DAPPUDRAFT_328210</name>
</gene>
<dbReference type="KEGG" id="dpx:DAPPUDRAFT_328210"/>
<sequence>MSELSSLGSKWDAKFACFFLQKFIDSRLLLNDNTALGAVEHLKNLSKYFAQQLVNTNALNFEPCFELREIDEELLEQQWLKIVNYENCNLLPSSILHVPKNSSELKACLVNIGTYIMFKSKRRSNDLKFAMDILSLALGTVRVCFQDELIEEADRLLKLASQSICPRMNDETVYDFTAPRIEELEETFDSCRSSLFVYRVLGFYRKNQYNDILGLLGSTKQEPVKFEMDQSNSLSRVCFNVAHGMFYREDFEEAIIWLKFAHSFGQQDKEGQIKDSCTDDAITLLAACYMHLNLSEDWPRIIEILDFGDDTVENLELRLQTLLVSGKDIHSIKQYLSKYLALRYREDGIGPISVKLAADQLFCLIEKQKGITFLMQLLREIPWKDDEIMTDKSDWKTEWSHVESIKWICAKYATRYFMAEDRTDDLFKLLCDIQHWNDENVNSELIYEILYLSEGEALRLINDEGNVEASLRWYEIIVRFANRHGIDSTVIWNAMTCLLQLPHDTGYQRAEKLSTLIPEYDSWSDQDPLCIRLQMALRAQNYDKALQITADLDNLGENNDWDKIQRSISRSASIARDNGFYIPMLNYLETAAQNCKISFMKAILLRFVLRFQMEMLNKEVEEKKEIMLTNILSTIAAAYITTREAQSSDPFLVEIRIWFARTSWNLGRIGNKQSAYFRHHLFKLSGQFFALETCWMKEMKTAMVRAIEATFDFGPNHKRISYVRILESALDVVNEFYQHAKGSEHVQLIQLMEIHALCELAKDWQKVEKLCHSYFDDKDVNPKHDADFFLSLASIIISTKDAKICEVVTSECTDDIFEREKLSAQQQTRLTSLAATSLEKAIDLSTSSGTLPSSKIIPLCRWIVGVLFNSSTVRETSTLKEHLSLLDKLAPRLRSTDIPFPEIHWIFKKIWNTTLQCSDQKFKQQMARWLAESFKQSPHYPKLMDLFQPQFDYVSVLWQ</sequence>
<dbReference type="HOGENOM" id="CLU_308020_0_0_1"/>
<evidence type="ECO:0008006" key="3">
    <source>
        <dbReference type="Google" id="ProtNLM"/>
    </source>
</evidence>
<keyword evidence="2" id="KW-1185">Reference proteome</keyword>
<dbReference type="PANTHER" id="PTHR47083:SF1">
    <property type="entry name" value="TESTIS-EXPRESSED PROTEIN 11"/>
    <property type="match status" value="1"/>
</dbReference>
<organism evidence="1 2">
    <name type="scientific">Daphnia pulex</name>
    <name type="common">Water flea</name>
    <dbReference type="NCBI Taxonomy" id="6669"/>
    <lineage>
        <taxon>Eukaryota</taxon>
        <taxon>Metazoa</taxon>
        <taxon>Ecdysozoa</taxon>
        <taxon>Arthropoda</taxon>
        <taxon>Crustacea</taxon>
        <taxon>Branchiopoda</taxon>
        <taxon>Diplostraca</taxon>
        <taxon>Cladocera</taxon>
        <taxon>Anomopoda</taxon>
        <taxon>Daphniidae</taxon>
        <taxon>Daphnia</taxon>
    </lineage>
</organism>
<proteinExistence type="predicted"/>
<dbReference type="InParanoid" id="E9HD92"/>
<dbReference type="PANTHER" id="PTHR47083">
    <property type="entry name" value="TESTIS-EXPRESSED PROTEIN 11"/>
    <property type="match status" value="1"/>
</dbReference>
<dbReference type="EMBL" id="GL732622">
    <property type="protein sequence ID" value="EFX70324.1"/>
    <property type="molecule type" value="Genomic_DNA"/>
</dbReference>